<reference evidence="1" key="1">
    <citation type="submission" date="2019-09" db="EMBL/GenBank/DDBJ databases">
        <authorList>
            <person name="Needham M D."/>
        </authorList>
    </citation>
    <scope>NUCLEOTIDE SEQUENCE</scope>
</reference>
<name>A0A5E8CHC0_9ZZZZ</name>
<organism evidence="1">
    <name type="scientific">seawater metagenome</name>
    <dbReference type="NCBI Taxonomy" id="1561972"/>
    <lineage>
        <taxon>unclassified sequences</taxon>
        <taxon>metagenomes</taxon>
        <taxon>ecological metagenomes</taxon>
    </lineage>
</organism>
<gene>
    <name evidence="1" type="ORF">CPAV1605_158</name>
</gene>
<protein>
    <submittedName>
        <fullName evidence="1">Uncharacterized protein</fullName>
    </submittedName>
</protein>
<evidence type="ECO:0000313" key="1">
    <source>
        <dbReference type="EMBL" id="VVU94436.1"/>
    </source>
</evidence>
<dbReference type="EMBL" id="CABVLZ010000001">
    <property type="protein sequence ID" value="VVU94436.1"/>
    <property type="molecule type" value="Genomic_DNA"/>
</dbReference>
<sequence>MDPFNKEYECKNCKRMCKYLIWRSEHPRLGYSCDSCYNKYIKRLNEILFTHPKYYFK</sequence>
<accession>A0A5E8CHC0</accession>
<dbReference type="AlphaFoldDB" id="A0A5E8CHC0"/>
<proteinExistence type="predicted"/>